<dbReference type="AlphaFoldDB" id="A0A9J6ZW54"/>
<dbReference type="EMBL" id="CP090569">
    <property type="protein sequence ID" value="USF86985.1"/>
    <property type="molecule type" value="Genomic_DNA"/>
</dbReference>
<reference evidence="3" key="1">
    <citation type="journal article" date="2022" name="Mol. Ecol. Resour.">
        <title>The complete and closed genome of the facultative generalist Candidatus Endoriftia persephone from deep-sea hydrothermal vents.</title>
        <authorList>
            <person name="de Oliveira A.L."/>
            <person name="Srivastava A."/>
            <person name="Espada-Hinojosa S."/>
            <person name="Bright M."/>
        </authorList>
    </citation>
    <scope>NUCLEOTIDE SEQUENCE</scope>
    <source>
        <strain evidence="3">Tica-EPR-9o50.N</strain>
    </source>
</reference>
<dbReference type="PANTHER" id="PTHR11091:SF0">
    <property type="entry name" value="MALATE DEHYDROGENASE"/>
    <property type="match status" value="1"/>
</dbReference>
<dbReference type="InterPro" id="IPR043143">
    <property type="entry name" value="Mal/L-sulf/L-lact_DH-like_NADP"/>
</dbReference>
<dbReference type="SUPFAM" id="SSF89733">
    <property type="entry name" value="L-sulfolactate dehydrogenase-like"/>
    <property type="match status" value="1"/>
</dbReference>
<proteinExistence type="inferred from homology"/>
<dbReference type="RefSeq" id="WP_005959000.1">
    <property type="nucleotide sequence ID" value="NZ_CP090569.1"/>
</dbReference>
<dbReference type="Pfam" id="PF02615">
    <property type="entry name" value="Ldh_2"/>
    <property type="match status" value="1"/>
</dbReference>
<evidence type="ECO:0000256" key="2">
    <source>
        <dbReference type="ARBA" id="ARBA00023002"/>
    </source>
</evidence>
<sequence length="343" mass="35984">MSTITTDQLTAFAVDILTAAGADREQAMSVAEVLIWGNSAGRPNQGVWRLPILCKRLSKDLFNSPCNLKIDKRTPSVAVIDGDNGIGHYVGQVAADTAIDLASKNGVGVVTVSDSNFLGSLGYYVDKIAKNGMLAVLWNNSFPKVAPYGGVKAVLGTNPLAFAAPRRNGRNVIADLSTGASAGSTITKAAELGQPIPEGIAIARDGTPITDPAKVKDGALLPFGGAKGYALGLMVEIMAGVVTGAGISHGVHSMYGDFENPGNSGHFFMAVDINTLMPMNTYYERMEMLVDVLRESGEEVMLPGEGRWGALDKTEAAGGITLDEKTIKALTELANSLSVITPW</sequence>
<organism evidence="3 4">
    <name type="scientific">Candidatus Endoriftia persephonae</name>
    <dbReference type="NCBI Taxonomy" id="393765"/>
    <lineage>
        <taxon>Bacteria</taxon>
        <taxon>Pseudomonadati</taxon>
        <taxon>Pseudomonadota</taxon>
        <taxon>Gammaproteobacteria</taxon>
        <taxon>Chromatiales</taxon>
        <taxon>Sedimenticolaceae</taxon>
        <taxon>Candidatus Endoriftia</taxon>
    </lineage>
</organism>
<dbReference type="PANTHER" id="PTHR11091">
    <property type="entry name" value="OXIDOREDUCTASE-RELATED"/>
    <property type="match status" value="1"/>
</dbReference>
<dbReference type="Gene3D" id="1.10.1530.10">
    <property type="match status" value="1"/>
</dbReference>
<gene>
    <name evidence="3" type="ORF">L0Y14_12690</name>
</gene>
<evidence type="ECO:0000256" key="1">
    <source>
        <dbReference type="ARBA" id="ARBA00006056"/>
    </source>
</evidence>
<dbReference type="InterPro" id="IPR036111">
    <property type="entry name" value="Mal/L-sulfo/L-lacto_DH-like_sf"/>
</dbReference>
<dbReference type="InterPro" id="IPR003767">
    <property type="entry name" value="Malate/L-lactate_DH-like"/>
</dbReference>
<evidence type="ECO:0000313" key="4">
    <source>
        <dbReference type="Proteomes" id="UP001056649"/>
    </source>
</evidence>
<protein>
    <submittedName>
        <fullName evidence="3">Ldh family oxidoreductase</fullName>
    </submittedName>
</protein>
<keyword evidence="2" id="KW-0560">Oxidoreductase</keyword>
<evidence type="ECO:0000313" key="3">
    <source>
        <dbReference type="EMBL" id="USF86985.1"/>
    </source>
</evidence>
<dbReference type="InterPro" id="IPR043144">
    <property type="entry name" value="Mal/L-sulf/L-lact_DH-like_ah"/>
</dbReference>
<keyword evidence="4" id="KW-1185">Reference proteome</keyword>
<accession>A0A9J6ZW54</accession>
<dbReference type="GO" id="GO:0016491">
    <property type="term" value="F:oxidoreductase activity"/>
    <property type="evidence" value="ECO:0007669"/>
    <property type="project" value="UniProtKB-KW"/>
</dbReference>
<dbReference type="Gene3D" id="3.30.1370.60">
    <property type="entry name" value="Hypothetical oxidoreductase yiak, domain 2"/>
    <property type="match status" value="1"/>
</dbReference>
<dbReference type="Proteomes" id="UP001056649">
    <property type="component" value="Chromosome"/>
</dbReference>
<name>A0A9J6ZW54_9GAMM</name>
<dbReference type="KEGG" id="eps:L0Y14_12690"/>
<comment type="similarity">
    <text evidence="1">Belongs to the LDH2/MDH2 oxidoreductase family.</text>
</comment>